<protein>
    <submittedName>
        <fullName evidence="2">Helix-turn-helix domain-containing protein</fullName>
    </submittedName>
</protein>
<accession>A0ABW3TUU1</accession>
<comment type="caution">
    <text evidence="2">The sequence shown here is derived from an EMBL/GenBank/DDBJ whole genome shotgun (WGS) entry which is preliminary data.</text>
</comment>
<dbReference type="SMART" id="SM00530">
    <property type="entry name" value="HTH_XRE"/>
    <property type="match status" value="1"/>
</dbReference>
<dbReference type="InterPro" id="IPR001387">
    <property type="entry name" value="Cro/C1-type_HTH"/>
</dbReference>
<dbReference type="InterPro" id="IPR010982">
    <property type="entry name" value="Lambda_DNA-bd_dom_sf"/>
</dbReference>
<keyword evidence="3" id="KW-1185">Reference proteome</keyword>
<dbReference type="EMBL" id="JBHTLY010000014">
    <property type="protein sequence ID" value="MFD1203434.1"/>
    <property type="molecule type" value="Genomic_DNA"/>
</dbReference>
<dbReference type="PROSITE" id="PS50943">
    <property type="entry name" value="HTH_CROC1"/>
    <property type="match status" value="1"/>
</dbReference>
<dbReference type="CDD" id="cd00093">
    <property type="entry name" value="HTH_XRE"/>
    <property type="match status" value="1"/>
</dbReference>
<evidence type="ECO:0000259" key="1">
    <source>
        <dbReference type="PROSITE" id="PS50943"/>
    </source>
</evidence>
<dbReference type="RefSeq" id="WP_343962236.1">
    <property type="nucleotide sequence ID" value="NZ_BAAAKZ010000016.1"/>
</dbReference>
<evidence type="ECO:0000313" key="3">
    <source>
        <dbReference type="Proteomes" id="UP001597181"/>
    </source>
</evidence>
<proteinExistence type="predicted"/>
<dbReference type="Proteomes" id="UP001597181">
    <property type="component" value="Unassembled WGS sequence"/>
</dbReference>
<dbReference type="Pfam" id="PF01381">
    <property type="entry name" value="HTH_3"/>
    <property type="match status" value="1"/>
</dbReference>
<name>A0ABW3TUU1_9MICO</name>
<sequence length="191" mass="21235">MVTVADIHTIDRLAAVVKRARVETGLTQADLAKLAGVSRQFVIEVEAGHPRAEIAKVFQVLGALGRTAQVSQPDVAGTPRPVRRDRKFFVSLALHRAVLGRLRADPNEVVRRGIAGLEARRAHARGSAVAMLDDWHRVLLGPDFRALEALLTADDEYSVEMRNLTPFIDVLSDTERQAALDQVFDERRWEQ</sequence>
<dbReference type="Gene3D" id="1.10.260.40">
    <property type="entry name" value="lambda repressor-like DNA-binding domains"/>
    <property type="match status" value="1"/>
</dbReference>
<evidence type="ECO:0000313" key="2">
    <source>
        <dbReference type="EMBL" id="MFD1203434.1"/>
    </source>
</evidence>
<feature type="domain" description="HTH cro/C1-type" evidence="1">
    <location>
        <begin position="17"/>
        <end position="71"/>
    </location>
</feature>
<reference evidence="3" key="1">
    <citation type="journal article" date="2019" name="Int. J. Syst. Evol. Microbiol.">
        <title>The Global Catalogue of Microorganisms (GCM) 10K type strain sequencing project: providing services to taxonomists for standard genome sequencing and annotation.</title>
        <authorList>
            <consortium name="The Broad Institute Genomics Platform"/>
            <consortium name="The Broad Institute Genome Sequencing Center for Infectious Disease"/>
            <person name="Wu L."/>
            <person name="Ma J."/>
        </authorList>
    </citation>
    <scope>NUCLEOTIDE SEQUENCE [LARGE SCALE GENOMIC DNA]</scope>
    <source>
        <strain evidence="3">CCUG 50213</strain>
    </source>
</reference>
<dbReference type="SUPFAM" id="SSF47413">
    <property type="entry name" value="lambda repressor-like DNA-binding domains"/>
    <property type="match status" value="1"/>
</dbReference>
<organism evidence="2 3">
    <name type="scientific">Leucobacter albus</name>
    <dbReference type="NCBI Taxonomy" id="272210"/>
    <lineage>
        <taxon>Bacteria</taxon>
        <taxon>Bacillati</taxon>
        <taxon>Actinomycetota</taxon>
        <taxon>Actinomycetes</taxon>
        <taxon>Micrococcales</taxon>
        <taxon>Microbacteriaceae</taxon>
        <taxon>Leucobacter</taxon>
    </lineage>
</organism>
<gene>
    <name evidence="2" type="ORF">ACFQ3U_16200</name>
</gene>